<accession>A0A285MXA6</accession>
<dbReference type="Pfam" id="PF02643">
    <property type="entry name" value="DUF192"/>
    <property type="match status" value="1"/>
</dbReference>
<evidence type="ECO:0008006" key="3">
    <source>
        <dbReference type="Google" id="ProtNLM"/>
    </source>
</evidence>
<dbReference type="Gene3D" id="2.60.120.1140">
    <property type="entry name" value="Protein of unknown function DUF192"/>
    <property type="match status" value="1"/>
</dbReference>
<reference evidence="2" key="1">
    <citation type="submission" date="2017-09" db="EMBL/GenBank/DDBJ databases">
        <authorList>
            <person name="Varghese N."/>
            <person name="Submissions S."/>
        </authorList>
    </citation>
    <scope>NUCLEOTIDE SEQUENCE [LARGE SCALE GENOMIC DNA]</scope>
    <source>
        <strain evidence="2">DSM 25885</strain>
    </source>
</reference>
<keyword evidence="2" id="KW-1185">Reference proteome</keyword>
<protein>
    <recommendedName>
        <fullName evidence="3">DUF192 domain-containing protein</fullName>
    </recommendedName>
</protein>
<evidence type="ECO:0000313" key="2">
    <source>
        <dbReference type="Proteomes" id="UP000219048"/>
    </source>
</evidence>
<name>A0A285MXA6_9FLAO</name>
<evidence type="ECO:0000313" key="1">
    <source>
        <dbReference type="EMBL" id="SNZ01840.1"/>
    </source>
</evidence>
<sequence length="170" mass="19223">MTNYQLLPSKHTRFFVLIIFSAFAIVCCKSESKKEIKTENISFTKEGELTITKPENDSIIANFDIEIAQSSYETETGLMYRESMKDTQGMLFIFDDVAMHSFYMKNTQIPLDIIYIDENLKIASFQKNAKPFDETGLSSGVPIKYVLEINAGLSDQLGLIVGDSVSYNKL</sequence>
<dbReference type="InterPro" id="IPR003795">
    <property type="entry name" value="DUF192"/>
</dbReference>
<gene>
    <name evidence="1" type="ORF">SAMN06265377_3689</name>
</gene>
<proteinExistence type="predicted"/>
<dbReference type="InterPro" id="IPR038695">
    <property type="entry name" value="Saro_0823-like_sf"/>
</dbReference>
<organism evidence="1 2">
    <name type="scientific">Flagellimonas pacifica</name>
    <dbReference type="NCBI Taxonomy" id="1247520"/>
    <lineage>
        <taxon>Bacteria</taxon>
        <taxon>Pseudomonadati</taxon>
        <taxon>Bacteroidota</taxon>
        <taxon>Flavobacteriia</taxon>
        <taxon>Flavobacteriales</taxon>
        <taxon>Flavobacteriaceae</taxon>
        <taxon>Flagellimonas</taxon>
    </lineage>
</organism>
<dbReference type="EMBL" id="OBEH01000007">
    <property type="protein sequence ID" value="SNZ01840.1"/>
    <property type="molecule type" value="Genomic_DNA"/>
</dbReference>
<dbReference type="PANTHER" id="PTHR37953">
    <property type="entry name" value="UPF0127 PROTEIN MJ1496"/>
    <property type="match status" value="1"/>
</dbReference>
<dbReference type="RefSeq" id="WP_097047272.1">
    <property type="nucleotide sequence ID" value="NZ_OBEH01000007.1"/>
</dbReference>
<dbReference type="PANTHER" id="PTHR37953:SF1">
    <property type="entry name" value="UPF0127 PROTEIN MJ1496"/>
    <property type="match status" value="1"/>
</dbReference>
<dbReference type="OrthoDB" id="5526466at2"/>
<dbReference type="AlphaFoldDB" id="A0A285MXA6"/>
<dbReference type="Proteomes" id="UP000219048">
    <property type="component" value="Unassembled WGS sequence"/>
</dbReference>